<sequence length="219" mass="22944">MSKRLVATALAATSLLLLGACASADANETAAAVIEDVESHVEQAEVGADRQSLGISPIDIPIARDVDSVLALAPTRVVFPSLGIDMEVTDVGVDSDNLLIIPESIYTAGWYREGSAPASDRGATVISAHVDMPIQGVGPFAALRDAEIGAEVTVRDAAGESHVYRVISVERIPKAEVPVDRVFTRAGQPHLVLTTCGGSFDVNAQSYSDNYIVTAEKVS</sequence>
<evidence type="ECO:0000313" key="3">
    <source>
        <dbReference type="EMBL" id="BAU31934.1"/>
    </source>
</evidence>
<dbReference type="Gene3D" id="2.40.260.10">
    <property type="entry name" value="Sortase"/>
    <property type="match status" value="1"/>
</dbReference>
<feature type="signal peptide" evidence="2">
    <location>
        <begin position="1"/>
        <end position="26"/>
    </location>
</feature>
<organism evidence="3 4">
    <name type="scientific">Microcella alkaliphila</name>
    <dbReference type="NCBI Taxonomy" id="279828"/>
    <lineage>
        <taxon>Bacteria</taxon>
        <taxon>Bacillati</taxon>
        <taxon>Actinomycetota</taxon>
        <taxon>Actinomycetes</taxon>
        <taxon>Micrococcales</taxon>
        <taxon>Microbacteriaceae</taxon>
        <taxon>Microcella</taxon>
    </lineage>
</organism>
<gene>
    <name evidence="3" type="ORF">MalAC0309_1073</name>
</gene>
<feature type="chain" id="PRO_5006855231" evidence="2">
    <location>
        <begin position="27"/>
        <end position="219"/>
    </location>
</feature>
<dbReference type="EMBL" id="AP017315">
    <property type="protein sequence ID" value="BAU31934.1"/>
    <property type="molecule type" value="Genomic_DNA"/>
</dbReference>
<dbReference type="AlphaFoldDB" id="A0A0U5BFG0"/>
<dbReference type="SUPFAM" id="SSF63817">
    <property type="entry name" value="Sortase"/>
    <property type="match status" value="1"/>
</dbReference>
<dbReference type="InterPro" id="IPR023365">
    <property type="entry name" value="Sortase_dom-sf"/>
</dbReference>
<name>A0A0U5BFG0_9MICO</name>
<dbReference type="KEGG" id="malk:MalAC0309_1073"/>
<dbReference type="Proteomes" id="UP000218965">
    <property type="component" value="Chromosome"/>
</dbReference>
<keyword evidence="2" id="KW-0732">Signal</keyword>
<dbReference type="GO" id="GO:0016787">
    <property type="term" value="F:hydrolase activity"/>
    <property type="evidence" value="ECO:0007669"/>
    <property type="project" value="UniProtKB-KW"/>
</dbReference>
<reference evidence="4" key="1">
    <citation type="submission" date="2015-12" db="EMBL/GenBank/DDBJ databases">
        <authorList>
            <person name="Shamseldin A."/>
            <person name="Moawad H."/>
            <person name="Abd El-Rahim W.M."/>
            <person name="Sadowsky M.J."/>
        </authorList>
    </citation>
    <scope>NUCLEOTIDE SEQUENCE [LARGE SCALE GENOMIC DNA]</scope>
    <source>
        <strain evidence="4">JAM AC0309</strain>
    </source>
</reference>
<dbReference type="PROSITE" id="PS51257">
    <property type="entry name" value="PROKAR_LIPOPROTEIN"/>
    <property type="match status" value="1"/>
</dbReference>
<reference evidence="3 4" key="2">
    <citation type="submission" date="2016-01" db="EMBL/GenBank/DDBJ databases">
        <title>Microcella alkaliphila JAM AC0309 whole genome shotgun sequence.</title>
        <authorList>
            <person name="Kurata A."/>
            <person name="Hirose Y."/>
            <person name="Kishimoto N."/>
            <person name="Kobayashi T."/>
        </authorList>
    </citation>
    <scope>NUCLEOTIDE SEQUENCE [LARGE SCALE GENOMIC DNA]</scope>
    <source>
        <strain evidence="3 4">JAM AC0309</strain>
    </source>
</reference>
<evidence type="ECO:0000256" key="1">
    <source>
        <dbReference type="ARBA" id="ARBA00022801"/>
    </source>
</evidence>
<dbReference type="InterPro" id="IPR005754">
    <property type="entry name" value="Sortase"/>
</dbReference>
<keyword evidence="1" id="KW-0378">Hydrolase</keyword>
<evidence type="ECO:0000313" key="4">
    <source>
        <dbReference type="Proteomes" id="UP000218965"/>
    </source>
</evidence>
<dbReference type="InterPro" id="IPR042001">
    <property type="entry name" value="Sortase_F"/>
</dbReference>
<protein>
    <submittedName>
        <fullName evidence="3">Putative secreted protein</fullName>
    </submittedName>
</protein>
<proteinExistence type="predicted"/>
<evidence type="ECO:0000256" key="2">
    <source>
        <dbReference type="SAM" id="SignalP"/>
    </source>
</evidence>
<dbReference type="Pfam" id="PF04203">
    <property type="entry name" value="Sortase"/>
    <property type="match status" value="1"/>
</dbReference>
<dbReference type="CDD" id="cd05829">
    <property type="entry name" value="Sortase_F"/>
    <property type="match status" value="1"/>
</dbReference>
<accession>A0A0U5BFG0</accession>